<comment type="caution">
    <text evidence="2">The sequence shown here is derived from an EMBL/GenBank/DDBJ whole genome shotgun (WGS) entry which is preliminary data.</text>
</comment>
<evidence type="ECO:0000313" key="2">
    <source>
        <dbReference type="EMBL" id="KAF4039909.1"/>
    </source>
</evidence>
<feature type="domain" description="PX" evidence="1">
    <location>
        <begin position="81"/>
        <end position="262"/>
    </location>
</feature>
<dbReference type="AlphaFoldDB" id="A0A833SYL8"/>
<proteinExistence type="predicted"/>
<name>A0A833SYL8_PHYIN</name>
<dbReference type="Proteomes" id="UP000602510">
    <property type="component" value="Unassembled WGS sequence"/>
</dbReference>
<dbReference type="PROSITE" id="PS50195">
    <property type="entry name" value="PX"/>
    <property type="match status" value="1"/>
</dbReference>
<sequence length="268" mass="30479">MATNHIKISFAAHTLNTKSIMTASSGSSDYDISALQSCSSIPSLITTASSSERSDGHEGESQRGFGRLLHLSTISKFSIKLNQIHHVKICATYDEADDGATVYIMNVYLRYVQKGLPPHSTHGESKAERKNRLRLKREMECPVYQVEHRYSEFRELRRRIMKTVKARGDSRYHQHCSYCSRVKFIDSSTSFPPRVPNRGVVATCIGWRRVCTHFRKRQLESFVNQVLKAAKDLSYRTGRGQCERFLAVSHILNSFLSAPNMLATESVW</sequence>
<dbReference type="InterPro" id="IPR001683">
    <property type="entry name" value="PX_dom"/>
</dbReference>
<evidence type="ECO:0000313" key="3">
    <source>
        <dbReference type="Proteomes" id="UP000602510"/>
    </source>
</evidence>
<accession>A0A833SYL8</accession>
<evidence type="ECO:0000259" key="1">
    <source>
        <dbReference type="PROSITE" id="PS50195"/>
    </source>
</evidence>
<dbReference type="InterPro" id="IPR036871">
    <property type="entry name" value="PX_dom_sf"/>
</dbReference>
<dbReference type="GO" id="GO:0035091">
    <property type="term" value="F:phosphatidylinositol binding"/>
    <property type="evidence" value="ECO:0007669"/>
    <property type="project" value="InterPro"/>
</dbReference>
<reference evidence="2" key="1">
    <citation type="submission" date="2020-04" db="EMBL/GenBank/DDBJ databases">
        <title>Hybrid Assembly of Korean Phytophthora infestans isolates.</title>
        <authorList>
            <person name="Prokchorchik M."/>
            <person name="Lee Y."/>
            <person name="Seo J."/>
            <person name="Cho J.-H."/>
            <person name="Park Y.-E."/>
            <person name="Jang D.-C."/>
            <person name="Im J.-S."/>
            <person name="Choi J.-G."/>
            <person name="Park H.-J."/>
            <person name="Lee G.-B."/>
            <person name="Lee Y.-G."/>
            <person name="Hong S.-Y."/>
            <person name="Cho K."/>
            <person name="Sohn K.H."/>
        </authorList>
    </citation>
    <scope>NUCLEOTIDE SEQUENCE</scope>
    <source>
        <strain evidence="2">KR_1_A1</strain>
    </source>
</reference>
<protein>
    <recommendedName>
        <fullName evidence="1">PX domain-containing protein</fullName>
    </recommendedName>
</protein>
<dbReference type="EMBL" id="WSZM01000157">
    <property type="protein sequence ID" value="KAF4039909.1"/>
    <property type="molecule type" value="Genomic_DNA"/>
</dbReference>
<keyword evidence="3" id="KW-1185">Reference proteome</keyword>
<organism evidence="2 3">
    <name type="scientific">Phytophthora infestans</name>
    <name type="common">Potato late blight agent</name>
    <name type="synonym">Botrytis infestans</name>
    <dbReference type="NCBI Taxonomy" id="4787"/>
    <lineage>
        <taxon>Eukaryota</taxon>
        <taxon>Sar</taxon>
        <taxon>Stramenopiles</taxon>
        <taxon>Oomycota</taxon>
        <taxon>Peronosporomycetes</taxon>
        <taxon>Peronosporales</taxon>
        <taxon>Peronosporaceae</taxon>
        <taxon>Phytophthora</taxon>
    </lineage>
</organism>
<dbReference type="SUPFAM" id="SSF64268">
    <property type="entry name" value="PX domain"/>
    <property type="match status" value="1"/>
</dbReference>
<dbReference type="Gene3D" id="3.30.1520.10">
    <property type="entry name" value="Phox-like domain"/>
    <property type="match status" value="1"/>
</dbReference>
<gene>
    <name evidence="2" type="ORF">GN244_ATG07855</name>
</gene>